<keyword evidence="1" id="KW-0732">Signal</keyword>
<reference evidence="2" key="1">
    <citation type="submission" date="2014-03" db="EMBL/GenBank/DDBJ databases">
        <title>The sialotranscriptome of Amblyomma triste, Amblyomma parvum and Amblyomma cajennense ticks, uncovered by 454-based RNA-seq.</title>
        <authorList>
            <person name="Garcia G.R."/>
            <person name="Gardinassi L.G."/>
            <person name="Ribeiro J.M."/>
            <person name="Anatriello E."/>
            <person name="Ferreira B.R."/>
            <person name="Moreira H.N."/>
            <person name="Mafra C."/>
            <person name="Olegario M.M."/>
            <person name="Szabo P.J."/>
            <person name="Miranda-Santos I.K."/>
            <person name="Maruyama S.R."/>
        </authorList>
    </citation>
    <scope>NUCLEOTIDE SEQUENCE</scope>
    <source>
        <strain evidence="2">Mato Grasso do Sul</strain>
        <tissue evidence="2">Salivary glands</tissue>
    </source>
</reference>
<feature type="signal peptide" evidence="1">
    <location>
        <begin position="1"/>
        <end position="19"/>
    </location>
</feature>
<evidence type="ECO:0000313" key="2">
    <source>
        <dbReference type="EMBL" id="JAC27436.1"/>
    </source>
</evidence>
<feature type="chain" id="PRO_5001521439" evidence="1">
    <location>
        <begin position="20"/>
        <end position="80"/>
    </location>
</feature>
<name>A0A023FZY1_AMBTT</name>
<evidence type="ECO:0000256" key="1">
    <source>
        <dbReference type="SAM" id="SignalP"/>
    </source>
</evidence>
<proteinExistence type="evidence at transcript level"/>
<accession>A0A023FZY1</accession>
<sequence>MNAIYVLCFALIIAMTLEGNRNHAAADESSDSASASCYLNCKPSACPPNTCLCSSGRGDTSTEKCLDKDTLHGQFTPATD</sequence>
<dbReference type="EMBL" id="GBBM01007982">
    <property type="protein sequence ID" value="JAC27436.1"/>
    <property type="molecule type" value="mRNA"/>
</dbReference>
<organism evidence="2">
    <name type="scientific">Amblyomma triste</name>
    <name type="common">Neotropical tick</name>
    <dbReference type="NCBI Taxonomy" id="251400"/>
    <lineage>
        <taxon>Eukaryota</taxon>
        <taxon>Metazoa</taxon>
        <taxon>Ecdysozoa</taxon>
        <taxon>Arthropoda</taxon>
        <taxon>Chelicerata</taxon>
        <taxon>Arachnida</taxon>
        <taxon>Acari</taxon>
        <taxon>Parasitiformes</taxon>
        <taxon>Ixodida</taxon>
        <taxon>Ixodoidea</taxon>
        <taxon>Ixodidae</taxon>
        <taxon>Amblyomminae</taxon>
        <taxon>Amblyomma</taxon>
    </lineage>
</organism>
<dbReference type="AlphaFoldDB" id="A0A023FZY1"/>
<protein>
    <submittedName>
        <fullName evidence="2">Putative secreted protein</fullName>
    </submittedName>
</protein>